<evidence type="ECO:0000313" key="2">
    <source>
        <dbReference type="EMBL" id="GIF95123.1"/>
    </source>
</evidence>
<dbReference type="InterPro" id="IPR001387">
    <property type="entry name" value="Cro/C1-type_HTH"/>
</dbReference>
<dbReference type="InterPro" id="IPR043917">
    <property type="entry name" value="DUF5753"/>
</dbReference>
<dbReference type="EMBL" id="BONH01000001">
    <property type="protein sequence ID" value="GIF95123.1"/>
    <property type="molecule type" value="Genomic_DNA"/>
</dbReference>
<dbReference type="CDD" id="cd00093">
    <property type="entry name" value="HTH_XRE"/>
    <property type="match status" value="1"/>
</dbReference>
<organism evidence="2 3">
    <name type="scientific">Catellatospora citrea</name>
    <dbReference type="NCBI Taxonomy" id="53366"/>
    <lineage>
        <taxon>Bacteria</taxon>
        <taxon>Bacillati</taxon>
        <taxon>Actinomycetota</taxon>
        <taxon>Actinomycetes</taxon>
        <taxon>Micromonosporales</taxon>
        <taxon>Micromonosporaceae</taxon>
        <taxon>Catellatospora</taxon>
    </lineage>
</organism>
<dbReference type="Proteomes" id="UP000659904">
    <property type="component" value="Unassembled WGS sequence"/>
</dbReference>
<sequence length="287" mass="32422">MATSGTSLRRRRLGVALRELRERAGMTHQQVGPALDCSPSKLSRIENGEVGVRRSDLLVLLDLYGLDDTAQRDELIELARESKRRGGWWLQYGDLSHPYLKLIQLESEAASIRGNELVLIPGLLQTEDYARALIRTASRDDDEEVERRVGIRLTRQEILRRPNPPEFWVVLDEAALHRQVGGAAIMKDQLNALAVACDRPNITVQVLPFEHGEYEAMTGTFRVMRFPDHRDPDTVYLEGFGGTIYLDDARDIIRYSLVFDHLCAAALSPQLSRQRILAVAQSISEHV</sequence>
<evidence type="ECO:0000259" key="1">
    <source>
        <dbReference type="PROSITE" id="PS50943"/>
    </source>
</evidence>
<dbReference type="Pfam" id="PF19054">
    <property type="entry name" value="DUF5753"/>
    <property type="match status" value="1"/>
</dbReference>
<dbReference type="RefSeq" id="WP_120315998.1">
    <property type="nucleotide sequence ID" value="NZ_BONH01000001.1"/>
</dbReference>
<dbReference type="AlphaFoldDB" id="A0A8J3K9P5"/>
<feature type="domain" description="HTH cro/C1-type" evidence="1">
    <location>
        <begin position="17"/>
        <end position="71"/>
    </location>
</feature>
<dbReference type="SUPFAM" id="SSF47413">
    <property type="entry name" value="lambda repressor-like DNA-binding domains"/>
    <property type="match status" value="1"/>
</dbReference>
<comment type="caution">
    <text evidence="2">The sequence shown here is derived from an EMBL/GenBank/DDBJ whole genome shotgun (WGS) entry which is preliminary data.</text>
</comment>
<dbReference type="SMART" id="SM00530">
    <property type="entry name" value="HTH_XRE"/>
    <property type="match status" value="1"/>
</dbReference>
<dbReference type="PROSITE" id="PS50943">
    <property type="entry name" value="HTH_CROC1"/>
    <property type="match status" value="1"/>
</dbReference>
<proteinExistence type="predicted"/>
<protein>
    <submittedName>
        <fullName evidence="2">Transcriptional regulator</fullName>
    </submittedName>
</protein>
<reference evidence="2 3" key="1">
    <citation type="submission" date="2021-01" db="EMBL/GenBank/DDBJ databases">
        <title>Whole genome shotgun sequence of Catellatospora citrea NBRC 14495.</title>
        <authorList>
            <person name="Komaki H."/>
            <person name="Tamura T."/>
        </authorList>
    </citation>
    <scope>NUCLEOTIDE SEQUENCE [LARGE SCALE GENOMIC DNA]</scope>
    <source>
        <strain evidence="2 3">NBRC 14495</strain>
    </source>
</reference>
<dbReference type="GO" id="GO:0003677">
    <property type="term" value="F:DNA binding"/>
    <property type="evidence" value="ECO:0007669"/>
    <property type="project" value="InterPro"/>
</dbReference>
<dbReference type="Gene3D" id="1.10.260.40">
    <property type="entry name" value="lambda repressor-like DNA-binding domains"/>
    <property type="match status" value="1"/>
</dbReference>
<dbReference type="InterPro" id="IPR010982">
    <property type="entry name" value="Lambda_DNA-bd_dom_sf"/>
</dbReference>
<gene>
    <name evidence="2" type="ORF">Cci01nite_02170</name>
</gene>
<accession>A0A8J3K9P5</accession>
<name>A0A8J3K9P5_9ACTN</name>
<dbReference type="Pfam" id="PF13560">
    <property type="entry name" value="HTH_31"/>
    <property type="match status" value="1"/>
</dbReference>
<evidence type="ECO:0000313" key="3">
    <source>
        <dbReference type="Proteomes" id="UP000659904"/>
    </source>
</evidence>
<keyword evidence="3" id="KW-1185">Reference proteome</keyword>